<evidence type="ECO:0000313" key="5">
    <source>
        <dbReference type="Proteomes" id="UP000580250"/>
    </source>
</evidence>
<dbReference type="PROSITE" id="PS51304">
    <property type="entry name" value="GALECTIN"/>
    <property type="match status" value="1"/>
</dbReference>
<evidence type="ECO:0000259" key="3">
    <source>
        <dbReference type="PROSITE" id="PS51304"/>
    </source>
</evidence>
<evidence type="ECO:0000256" key="1">
    <source>
        <dbReference type="ARBA" id="ARBA00022734"/>
    </source>
</evidence>
<sequence length="443" mass="51065">MSGGRKENIYIGRTAFSLKTNFTTQLVTTYTKIGISVMPKNLTIKFEQGKAYECVIMITKNRTYTVFNIKINGKIYTNGKTETLLQRWMINRIGLNGKIRLMNYDRKDYELPTPPYLSYRKQIEDLIMNGTLLCLEGRVLSSEHMANSSINSFEVTLLHDTKYGYESLIVLRLNFTFSLRKYLIDNENENITFNEEANSSLRIQSYLNKDVFIKNPIGQTGVPIVLLIYAEQFYYNISINGGDIIHYKNGLPPWAANYVMVNGSISYVKFHDDENKLEKCQKIIEKLPPQYKFSKELLLLKEELKKQDEIIIKGKIPTPFNETISINFLNAAFKWHQKIGHTVFQLNITRNCSSVNSFSNGSWIGTSKTVDCDWGTPLPNKTEECRKHSLKEGQKIRISFKIEGSMKVSCVIETVEDIIYTAPHNYKSTPFFGIFRLPVIQIF</sequence>
<dbReference type="Gene3D" id="2.60.120.200">
    <property type="match status" value="2"/>
</dbReference>
<comment type="caution">
    <text evidence="4">The sequence shown here is derived from an EMBL/GenBank/DDBJ whole genome shotgun (WGS) entry which is preliminary data.</text>
</comment>
<evidence type="ECO:0000256" key="2">
    <source>
        <dbReference type="RuleBase" id="RU102079"/>
    </source>
</evidence>
<name>A0A6V7XQD7_MELEN</name>
<protein>
    <recommendedName>
        <fullName evidence="2">Galectin</fullName>
    </recommendedName>
</protein>
<dbReference type="SMART" id="SM00908">
    <property type="entry name" value="Gal-bind_lectin"/>
    <property type="match status" value="1"/>
</dbReference>
<feature type="domain" description="Galectin" evidence="3">
    <location>
        <begin position="119"/>
        <end position="271"/>
    </location>
</feature>
<accession>A0A6V7XQD7</accession>
<evidence type="ECO:0000313" key="4">
    <source>
        <dbReference type="EMBL" id="CAD2201519.1"/>
    </source>
</evidence>
<dbReference type="Proteomes" id="UP000580250">
    <property type="component" value="Unassembled WGS sequence"/>
</dbReference>
<dbReference type="OrthoDB" id="5907107at2759"/>
<dbReference type="InterPro" id="IPR001079">
    <property type="entry name" value="Galectin_CRD"/>
</dbReference>
<dbReference type="InterPro" id="IPR013320">
    <property type="entry name" value="ConA-like_dom_sf"/>
</dbReference>
<dbReference type="AlphaFoldDB" id="A0A6V7XQD7"/>
<gene>
    <name evidence="4" type="ORF">MENT_LOCUS55081</name>
</gene>
<keyword evidence="1 2" id="KW-0430">Lectin</keyword>
<dbReference type="SUPFAM" id="SSF49899">
    <property type="entry name" value="Concanavalin A-like lectins/glucanases"/>
    <property type="match status" value="1"/>
</dbReference>
<organism evidence="4 5">
    <name type="scientific">Meloidogyne enterolobii</name>
    <name type="common">Root-knot nematode worm</name>
    <name type="synonym">Meloidogyne mayaguensis</name>
    <dbReference type="NCBI Taxonomy" id="390850"/>
    <lineage>
        <taxon>Eukaryota</taxon>
        <taxon>Metazoa</taxon>
        <taxon>Ecdysozoa</taxon>
        <taxon>Nematoda</taxon>
        <taxon>Chromadorea</taxon>
        <taxon>Rhabditida</taxon>
        <taxon>Tylenchina</taxon>
        <taxon>Tylenchomorpha</taxon>
        <taxon>Tylenchoidea</taxon>
        <taxon>Meloidogynidae</taxon>
        <taxon>Meloidogyninae</taxon>
        <taxon>Meloidogyne</taxon>
    </lineage>
</organism>
<dbReference type="Pfam" id="PF00337">
    <property type="entry name" value="Gal-bind_lectin"/>
    <property type="match status" value="1"/>
</dbReference>
<proteinExistence type="predicted"/>
<dbReference type="GO" id="GO:0030246">
    <property type="term" value="F:carbohydrate binding"/>
    <property type="evidence" value="ECO:0007669"/>
    <property type="project" value="UniProtKB-UniRule"/>
</dbReference>
<reference evidence="4 5" key="1">
    <citation type="submission" date="2020-08" db="EMBL/GenBank/DDBJ databases">
        <authorList>
            <person name="Koutsovoulos G."/>
            <person name="Danchin GJ E."/>
        </authorList>
    </citation>
    <scope>NUCLEOTIDE SEQUENCE [LARGE SCALE GENOMIC DNA]</scope>
</reference>
<dbReference type="EMBL" id="CAJEWN010002026">
    <property type="protein sequence ID" value="CAD2201519.1"/>
    <property type="molecule type" value="Genomic_DNA"/>
</dbReference>